<evidence type="ECO:0000313" key="4">
    <source>
        <dbReference type="EMBL" id="CAI5796204.1"/>
    </source>
</evidence>
<feature type="compositionally biased region" description="Polar residues" evidence="3">
    <location>
        <begin position="370"/>
        <end position="390"/>
    </location>
</feature>
<dbReference type="PANTHER" id="PTHR47528:SF1">
    <property type="entry name" value="PARALEMMIN-3"/>
    <property type="match status" value="1"/>
</dbReference>
<dbReference type="EMBL" id="OX395142">
    <property type="protein sequence ID" value="CAI5796204.1"/>
    <property type="molecule type" value="Genomic_DNA"/>
</dbReference>
<feature type="region of interest" description="Disordered" evidence="3">
    <location>
        <begin position="483"/>
        <end position="622"/>
    </location>
</feature>
<feature type="region of interest" description="Disordered" evidence="3">
    <location>
        <begin position="299"/>
        <end position="394"/>
    </location>
</feature>
<organism evidence="4 5">
    <name type="scientific">Podarcis lilfordi</name>
    <name type="common">Lilford's wall lizard</name>
    <dbReference type="NCBI Taxonomy" id="74358"/>
    <lineage>
        <taxon>Eukaryota</taxon>
        <taxon>Metazoa</taxon>
        <taxon>Chordata</taxon>
        <taxon>Craniata</taxon>
        <taxon>Vertebrata</taxon>
        <taxon>Euteleostomi</taxon>
        <taxon>Lepidosauria</taxon>
        <taxon>Squamata</taxon>
        <taxon>Bifurcata</taxon>
        <taxon>Unidentata</taxon>
        <taxon>Episquamata</taxon>
        <taxon>Laterata</taxon>
        <taxon>Lacertibaenia</taxon>
        <taxon>Lacertidae</taxon>
        <taxon>Podarcis</taxon>
    </lineage>
</organism>
<dbReference type="AlphaFoldDB" id="A0AA35LHD0"/>
<feature type="compositionally biased region" description="Basic and acidic residues" evidence="3">
    <location>
        <begin position="354"/>
        <end position="366"/>
    </location>
</feature>
<feature type="compositionally biased region" description="Basic and acidic residues" evidence="3">
    <location>
        <begin position="315"/>
        <end position="326"/>
    </location>
</feature>
<feature type="compositionally biased region" description="Polar residues" evidence="3">
    <location>
        <begin position="636"/>
        <end position="660"/>
    </location>
</feature>
<feature type="compositionally biased region" description="Polar residues" evidence="3">
    <location>
        <begin position="509"/>
        <end position="518"/>
    </location>
</feature>
<feature type="region of interest" description="Disordered" evidence="3">
    <location>
        <begin position="175"/>
        <end position="265"/>
    </location>
</feature>
<feature type="compositionally biased region" description="Polar residues" evidence="3">
    <location>
        <begin position="570"/>
        <end position="594"/>
    </location>
</feature>
<dbReference type="Proteomes" id="UP001178461">
    <property type="component" value="Chromosome 17"/>
</dbReference>
<evidence type="ECO:0008006" key="6">
    <source>
        <dbReference type="Google" id="ProtNLM"/>
    </source>
</evidence>
<proteinExistence type="predicted"/>
<dbReference type="InterPro" id="IPR024149">
    <property type="entry name" value="Paralemmin-3"/>
</dbReference>
<dbReference type="GO" id="GO:0008360">
    <property type="term" value="P:regulation of cell shape"/>
    <property type="evidence" value="ECO:0007669"/>
    <property type="project" value="InterPro"/>
</dbReference>
<sequence length="987" mass="105550">MQISTEASLCAFDLSGAEGGLEGALPTPGTSFTPPATAGGLTWRTGSSHLGHWLLQRGKMAESSLFAQRLQAITERRRLQERILATRRELEEERLRAQRLKRKSLRDRWLMEGTSSPTDDNDHLSSVWEAQNRIQELEQDLSSLQTQMQQLDNPELHQGLQQPEEPVKALKEVKALDGIGKVDGTSSSPPEERSDPESRLELAPVPPKRSLQATAQEKLQNGDMPGGGVFGSECSPEKAEVDVTPMTEEGGDVQPPQRSAEAAPDVKLACQSLGLSEASPNCPRKLAVEEMVIRDHLGQEVGSMDAVGQKQSSIGKEEDLEGHPDLGNEGEEGSKPNHLCSASNSVKAPGATESRVDSELGSRDGPEGESPTSWDHQSPSKAPQGENSCLDSPKWRAEAELEMGSLAKEAELMGAGQKEFPEQGAKEANPAQGLAVGHAEPVMGGQENLSGESLGSWLDQPKLPLLDQISDLEEAKMPLLDEVMSSSSPLADQVPVTLQEQIPPPLQDQIPSSFQETEGSCLEPLLPNQSLSTLSDQTAPLQERKELLSAPVPPPQQESLLDPAPPSLQDHPSSSPKENPSSLQGEVTSLQDQIPSPLREANGKPLDQIPTSLQEQSAALPDQVLSPLLDQLTSLPEQIPSSLNETEKSLQISTTSQGQELSGVEAKGSYPDIIPYQLTSLPDQINSLQEAEGLSLEEIPVILQDQMPTAPEAWIPSLPEEDIILPGQIPLPVNEGKHLLPGESPASVPDPIPQALLDQNPTFLEGAAPSSLQEAGGCLTDQMQASLPSQTSPRLLEAKGSPQGQAQPMLMEQVPISMQGQATSLQEPEKSLPEKLEEVPLMPGQAPSPNSTAPDALLLSSQEIGQPLLDKTVSVGNQELKEGGGASLASAAEEAKEVLENLHAEQQPLLQEASADALDISVGDMQPKTGILKLQAATNQEAPTYTTTSANTASSCQLQPMAPRQGEDPEQGQSRRKQKSCQCCSVM</sequence>
<protein>
    <recommendedName>
        <fullName evidence="6">Paralemmin 3</fullName>
    </recommendedName>
</protein>
<keyword evidence="5" id="KW-1185">Reference proteome</keyword>
<accession>A0AA35LHD0</accession>
<feature type="region of interest" description="Disordered" evidence="3">
    <location>
        <begin position="636"/>
        <end position="663"/>
    </location>
</feature>
<dbReference type="PANTHER" id="PTHR47528">
    <property type="entry name" value="PARALEMMIN-3"/>
    <property type="match status" value="1"/>
</dbReference>
<gene>
    <name evidence="4" type="ORF">PODLI_1B031915</name>
</gene>
<reference evidence="4" key="1">
    <citation type="submission" date="2022-12" db="EMBL/GenBank/DDBJ databases">
        <authorList>
            <person name="Alioto T."/>
            <person name="Alioto T."/>
            <person name="Gomez Garrido J."/>
        </authorList>
    </citation>
    <scope>NUCLEOTIDE SEQUENCE</scope>
</reference>
<dbReference type="InterPro" id="IPR004965">
    <property type="entry name" value="Paralemmin"/>
</dbReference>
<feature type="compositionally biased region" description="Low complexity" evidence="3">
    <location>
        <begin position="942"/>
        <end position="955"/>
    </location>
</feature>
<evidence type="ECO:0000256" key="1">
    <source>
        <dbReference type="ARBA" id="ARBA00023054"/>
    </source>
</evidence>
<feature type="coiled-coil region" evidence="2">
    <location>
        <begin position="76"/>
        <end position="154"/>
    </location>
</feature>
<dbReference type="Pfam" id="PF03285">
    <property type="entry name" value="Paralemmin"/>
    <property type="match status" value="1"/>
</dbReference>
<feature type="region of interest" description="Disordered" evidence="3">
    <location>
        <begin position="942"/>
        <end position="987"/>
    </location>
</feature>
<evidence type="ECO:0000256" key="3">
    <source>
        <dbReference type="SAM" id="MobiDB-lite"/>
    </source>
</evidence>
<feature type="compositionally biased region" description="Basic and acidic residues" evidence="3">
    <location>
        <begin position="190"/>
        <end position="200"/>
    </location>
</feature>
<keyword evidence="1 2" id="KW-0175">Coiled coil</keyword>
<dbReference type="GO" id="GO:0016020">
    <property type="term" value="C:membrane"/>
    <property type="evidence" value="ECO:0007669"/>
    <property type="project" value="InterPro"/>
</dbReference>
<evidence type="ECO:0000256" key="2">
    <source>
        <dbReference type="SAM" id="Coils"/>
    </source>
</evidence>
<feature type="compositionally biased region" description="Polar residues" evidence="3">
    <location>
        <begin position="527"/>
        <end position="540"/>
    </location>
</feature>
<name>A0AA35LHD0_9SAUR</name>
<feature type="region of interest" description="Disordered" evidence="3">
    <location>
        <begin position="409"/>
        <end position="460"/>
    </location>
</feature>
<feature type="compositionally biased region" description="Polar residues" evidence="3">
    <location>
        <begin position="484"/>
        <end position="500"/>
    </location>
</feature>
<evidence type="ECO:0000313" key="5">
    <source>
        <dbReference type="Proteomes" id="UP001178461"/>
    </source>
</evidence>